<evidence type="ECO:0000313" key="3">
    <source>
        <dbReference type="EMBL" id="MFC5215121.1"/>
    </source>
</evidence>
<proteinExistence type="predicted"/>
<evidence type="ECO:0000256" key="2">
    <source>
        <dbReference type="SAM" id="SignalP"/>
    </source>
</evidence>
<organism evidence="3 4">
    <name type="scientific">Streptomyces coerulescens</name>
    <dbReference type="NCBI Taxonomy" id="29304"/>
    <lineage>
        <taxon>Bacteria</taxon>
        <taxon>Bacillati</taxon>
        <taxon>Actinomycetota</taxon>
        <taxon>Actinomycetes</taxon>
        <taxon>Kitasatosporales</taxon>
        <taxon>Streptomycetaceae</taxon>
        <taxon>Streptomyces</taxon>
    </lineage>
</organism>
<dbReference type="EMBL" id="JBHSKM010000008">
    <property type="protein sequence ID" value="MFC5215121.1"/>
    <property type="molecule type" value="Genomic_DNA"/>
</dbReference>
<dbReference type="Proteomes" id="UP001596263">
    <property type="component" value="Unassembled WGS sequence"/>
</dbReference>
<name>A0ABW0CJT7_STRCD</name>
<evidence type="ECO:0008006" key="5">
    <source>
        <dbReference type="Google" id="ProtNLM"/>
    </source>
</evidence>
<comment type="caution">
    <text evidence="3">The sequence shown here is derived from an EMBL/GenBank/DDBJ whole genome shotgun (WGS) entry which is preliminary data.</text>
</comment>
<dbReference type="RefSeq" id="WP_380852729.1">
    <property type="nucleotide sequence ID" value="NZ_JBHSKM010000008.1"/>
</dbReference>
<protein>
    <recommendedName>
        <fullName evidence="5">Lipoprotein</fullName>
    </recommendedName>
</protein>
<feature type="region of interest" description="Disordered" evidence="1">
    <location>
        <begin position="146"/>
        <end position="190"/>
    </location>
</feature>
<accession>A0ABW0CJT7</accession>
<gene>
    <name evidence="3" type="ORF">ACFPQ9_14880</name>
</gene>
<feature type="compositionally biased region" description="Low complexity" evidence="1">
    <location>
        <begin position="177"/>
        <end position="190"/>
    </location>
</feature>
<dbReference type="PROSITE" id="PS51257">
    <property type="entry name" value="PROKAR_LIPOPROTEIN"/>
    <property type="match status" value="1"/>
</dbReference>
<sequence>MRSVALAVAAMALLLAGCGSSNPGTSSTEQDVKMNMQEAADRADTLLDGTFAAIKPAVQWTPTYTVPAECYVDRDRTVMTIISEQRRAAFLGVVERYWKSKGYELVDVSANGLAANFKTEDGFQLQVLVGAHGQAHFSVTTPCVEESDVSAPSSPPAGPDYSQQEVPAPNVHSDFWSASEPIPSSSPSRT</sequence>
<feature type="signal peptide" evidence="2">
    <location>
        <begin position="1"/>
        <end position="21"/>
    </location>
</feature>
<keyword evidence="2" id="KW-0732">Signal</keyword>
<feature type="chain" id="PRO_5046556906" description="Lipoprotein" evidence="2">
    <location>
        <begin position="22"/>
        <end position="190"/>
    </location>
</feature>
<reference evidence="4" key="1">
    <citation type="journal article" date="2019" name="Int. J. Syst. Evol. Microbiol.">
        <title>The Global Catalogue of Microorganisms (GCM) 10K type strain sequencing project: providing services to taxonomists for standard genome sequencing and annotation.</title>
        <authorList>
            <consortium name="The Broad Institute Genomics Platform"/>
            <consortium name="The Broad Institute Genome Sequencing Center for Infectious Disease"/>
            <person name="Wu L."/>
            <person name="Ma J."/>
        </authorList>
    </citation>
    <scope>NUCLEOTIDE SEQUENCE [LARGE SCALE GENOMIC DNA]</scope>
    <source>
        <strain evidence="4">KCTC 42586</strain>
    </source>
</reference>
<keyword evidence="4" id="KW-1185">Reference proteome</keyword>
<evidence type="ECO:0000313" key="4">
    <source>
        <dbReference type="Proteomes" id="UP001596263"/>
    </source>
</evidence>
<evidence type="ECO:0000256" key="1">
    <source>
        <dbReference type="SAM" id="MobiDB-lite"/>
    </source>
</evidence>